<protein>
    <submittedName>
        <fullName evidence="1">Deoxyguanosinetriphosphate triphosphohydrolase</fullName>
    </submittedName>
</protein>
<reference evidence="1 2" key="1">
    <citation type="submission" date="2019-06" db="EMBL/GenBank/DDBJ databases">
        <title>Tsukamurella conjunctivitidis sp. nov., Tsukamurella assacharolytica sp. nov. and Tsukamurella sputae sp. nov. isolated from patients with conjunctivitis, bacteraemia (lymphoma) and respiratory infection (sputum) in Hong Kong.</title>
        <authorList>
            <person name="Teng J.L.L."/>
            <person name="Lee H.H."/>
            <person name="Fong J.Y.H."/>
            <person name="Fok K.M.N."/>
            <person name="Lau S.K.P."/>
            <person name="Woo P.C.Y."/>
        </authorList>
    </citation>
    <scope>NUCLEOTIDE SEQUENCE [LARGE SCALE GENOMIC DNA]</scope>
    <source>
        <strain evidence="1 2">HKU72</strain>
    </source>
</reference>
<name>A0A5C5R7J9_9ACTN</name>
<comment type="caution">
    <text evidence="1">The sequence shown here is derived from an EMBL/GenBank/DDBJ whole genome shotgun (WGS) entry which is preliminary data.</text>
</comment>
<proteinExistence type="predicted"/>
<keyword evidence="2" id="KW-1185">Reference proteome</keyword>
<dbReference type="InterPro" id="IPR023293">
    <property type="entry name" value="dGTP_triP_hydro_central_sf"/>
</dbReference>
<dbReference type="AlphaFoldDB" id="A0A5C5R7J9"/>
<gene>
    <name evidence="1" type="ORF">FK530_25640</name>
</gene>
<feature type="non-terminal residue" evidence="1">
    <location>
        <position position="168"/>
    </location>
</feature>
<dbReference type="Proteomes" id="UP000319375">
    <property type="component" value="Unassembled WGS sequence"/>
</dbReference>
<organism evidence="1 2">
    <name type="scientific">Tsukamurella conjunctivitidis</name>
    <dbReference type="NCBI Taxonomy" id="2592068"/>
    <lineage>
        <taxon>Bacteria</taxon>
        <taxon>Bacillati</taxon>
        <taxon>Actinomycetota</taxon>
        <taxon>Actinomycetes</taxon>
        <taxon>Mycobacteriales</taxon>
        <taxon>Tsukamurellaceae</taxon>
        <taxon>Tsukamurella</taxon>
    </lineage>
</organism>
<keyword evidence="1" id="KW-0378">Hydrolase</keyword>
<evidence type="ECO:0000313" key="2">
    <source>
        <dbReference type="Proteomes" id="UP000319375"/>
    </source>
</evidence>
<dbReference type="GO" id="GO:0016787">
    <property type="term" value="F:hydrolase activity"/>
    <property type="evidence" value="ECO:0007669"/>
    <property type="project" value="UniProtKB-KW"/>
</dbReference>
<sequence length="168" mass="18445">KVLTPEGTPAGLNLTRATLDAIAKYPWLRGAGPDPEKSTRKYSVYAEDAEVFAWMRQGAEQGRRCLEAQIMDLSDDIGYSVHDVEDAVATRKMDLARLTTDEEIDAVISSTLEWYGPSVSADDLAQAIERLVSMPAWLHSDSGSYADMAHLKDMTSQLIGRFCSATVT</sequence>
<accession>A0A5C5R7J9</accession>
<dbReference type="Gene3D" id="1.10.3210.10">
    <property type="entry name" value="Hypothetical protein af1432"/>
    <property type="match status" value="1"/>
</dbReference>
<dbReference type="Gene3D" id="1.10.3410.10">
    <property type="entry name" value="putative deoxyguanosinetriphosphate triphosphohydrolase like domain"/>
    <property type="match status" value="1"/>
</dbReference>
<dbReference type="SUPFAM" id="SSF109604">
    <property type="entry name" value="HD-domain/PDEase-like"/>
    <property type="match status" value="1"/>
</dbReference>
<dbReference type="EMBL" id="VIGX01000332">
    <property type="protein sequence ID" value="TWS19069.1"/>
    <property type="molecule type" value="Genomic_DNA"/>
</dbReference>
<feature type="non-terminal residue" evidence="1">
    <location>
        <position position="1"/>
    </location>
</feature>
<evidence type="ECO:0000313" key="1">
    <source>
        <dbReference type="EMBL" id="TWS19069.1"/>
    </source>
</evidence>